<protein>
    <submittedName>
        <fullName evidence="3">Virulence_fact domain-containing protein</fullName>
    </submittedName>
</protein>
<evidence type="ECO:0000313" key="2">
    <source>
        <dbReference type="Proteomes" id="UP000095283"/>
    </source>
</evidence>
<dbReference type="WBParaSite" id="Hba_06297">
    <property type="protein sequence ID" value="Hba_06297"/>
    <property type="gene ID" value="Hba_06297"/>
</dbReference>
<keyword evidence="2" id="KW-1185">Reference proteome</keyword>
<name>A0A1I7WMI5_HETBA</name>
<evidence type="ECO:0000313" key="3">
    <source>
        <dbReference type="WBParaSite" id="Hba_06297"/>
    </source>
</evidence>
<sequence>MVRAVKASDYMSALDDADNSISRQFTGTDWFDETRQADRKSKGKEHIEQEIERSED</sequence>
<dbReference type="AlphaFoldDB" id="A0A1I7WMI5"/>
<accession>A0A1I7WMI5</accession>
<proteinExistence type="predicted"/>
<dbReference type="Proteomes" id="UP000095283">
    <property type="component" value="Unplaced"/>
</dbReference>
<feature type="region of interest" description="Disordered" evidence="1">
    <location>
        <begin position="25"/>
        <end position="56"/>
    </location>
</feature>
<reference evidence="3" key="1">
    <citation type="submission" date="2016-11" db="UniProtKB">
        <authorList>
            <consortium name="WormBaseParasite"/>
        </authorList>
    </citation>
    <scope>IDENTIFICATION</scope>
</reference>
<organism evidence="2 3">
    <name type="scientific">Heterorhabditis bacteriophora</name>
    <name type="common">Entomopathogenic nematode worm</name>
    <dbReference type="NCBI Taxonomy" id="37862"/>
    <lineage>
        <taxon>Eukaryota</taxon>
        <taxon>Metazoa</taxon>
        <taxon>Ecdysozoa</taxon>
        <taxon>Nematoda</taxon>
        <taxon>Chromadorea</taxon>
        <taxon>Rhabditida</taxon>
        <taxon>Rhabditina</taxon>
        <taxon>Rhabditomorpha</taxon>
        <taxon>Strongyloidea</taxon>
        <taxon>Heterorhabditidae</taxon>
        <taxon>Heterorhabditis</taxon>
    </lineage>
</organism>
<evidence type="ECO:0000256" key="1">
    <source>
        <dbReference type="SAM" id="MobiDB-lite"/>
    </source>
</evidence>
<feature type="compositionally biased region" description="Basic and acidic residues" evidence="1">
    <location>
        <begin position="32"/>
        <end position="56"/>
    </location>
</feature>